<dbReference type="InterPro" id="IPR005467">
    <property type="entry name" value="His_kinase_dom"/>
</dbReference>
<keyword evidence="7" id="KW-1185">Reference proteome</keyword>
<keyword evidence="3" id="KW-0812">Transmembrane</keyword>
<dbReference type="InterPro" id="IPR050956">
    <property type="entry name" value="2C_system_His_kinase"/>
</dbReference>
<dbReference type="PANTHER" id="PTHR43719">
    <property type="entry name" value="TWO-COMPONENT HISTIDINE KINASE"/>
    <property type="match status" value="1"/>
</dbReference>
<evidence type="ECO:0000259" key="4">
    <source>
        <dbReference type="PROSITE" id="PS50109"/>
    </source>
</evidence>
<evidence type="ECO:0000256" key="1">
    <source>
        <dbReference type="ARBA" id="ARBA00022553"/>
    </source>
</evidence>
<dbReference type="CDD" id="cd17546">
    <property type="entry name" value="REC_hyHK_CKI1_RcsC-like"/>
    <property type="match status" value="1"/>
</dbReference>
<dbReference type="InterPro" id="IPR011006">
    <property type="entry name" value="CheY-like_superfamily"/>
</dbReference>
<organism evidence="6 7">
    <name type="scientific">Stylonychia lemnae</name>
    <name type="common">Ciliate</name>
    <dbReference type="NCBI Taxonomy" id="5949"/>
    <lineage>
        <taxon>Eukaryota</taxon>
        <taxon>Sar</taxon>
        <taxon>Alveolata</taxon>
        <taxon>Ciliophora</taxon>
        <taxon>Intramacronucleata</taxon>
        <taxon>Spirotrichea</taxon>
        <taxon>Stichotrichia</taxon>
        <taxon>Sporadotrichida</taxon>
        <taxon>Oxytrichidae</taxon>
        <taxon>Stylonychinae</taxon>
        <taxon>Stylonychia</taxon>
    </lineage>
</organism>
<sequence>MTLIRIIRIVFSQIVKENGQQYLIIQEYEILNWVTLGLQTLIVLSLRFHPQLLISICIPFWMLLTTISVNPRMEEYNFYTFLFNNVFHMTFWYLHLMMSNINWIATSVTYLVCAVFHFIVYVIKIPPNEQISEQLSFLFIILLSHVIYVLLSFFSDKQQKVNFHHNLMLEQENQNLIEILKLFPDPLLILAREDEEESDSNSILKFFSNNNFQHKNEEGHVAVPPQIMHKNDLMEEFEQISMNYEKTDKHLVFQKFQGEDILDSSNPDLEQVSFSIANNVNQSQIQLSSYSNQPINQENNNNENRNQIHHKETLWDIIHTLQNDEKITLVSKSKRNRQDGSQEGDMFLEIKLKNVIFKQTKARLIVLRDNTDIIRSQYDRSMAKLSEIMIASTSHDMRTPLLSIIMMHEMIQSKLQKLPANEGWLIKDKDADTWLRVSKNSSQLLRYLVNDTLDYFQIKSGKFTQKPIKFKAIEIVEFSFDLISIQMSRKNLEKIVEIDDEIQNEEFTFDKERIRIHETYLQKKFSAHSLANNMQASEYERFINVRFSVIDSGIGIKNSDQKKLFKFFGKLNQNDEINPTGIGLGLTICDNILMQMNSKLKVQSTYGQGTTFYFELLMPAQDISLAMMIRARQQTEIQVQLQSNYSSIQRGIPRIPTLETMSRFNKINPAVEYSQRQAQQTSDELLPNEDQETNRDLIKRMIVNENSFNTGHSNDDQKQYSSLVFKDTTKKSKNHSRQPSATFQKIQQENVNLMLPLTIRHETLEVIQNQQMMASHNQTEEMKLQYTDRQYNELDNFIRIESLMGQIEPASYENSNNRNCDCIRILIGYNGVEAVNIVTTKLQQKACSDCYQKNYDLIFMDISMPIMDGYEASDKIRQLEKEINISTKSRAYIVGLTAHSTETYQNQCYKSGMSQFMVKPVENELMDKLLQQLGLKQDYMPDLNI</sequence>
<dbReference type="SUPFAM" id="SSF52172">
    <property type="entry name" value="CheY-like"/>
    <property type="match status" value="1"/>
</dbReference>
<dbReference type="EMBL" id="CCKQ01017330">
    <property type="protein sequence ID" value="CDW89193.1"/>
    <property type="molecule type" value="Genomic_DNA"/>
</dbReference>
<keyword evidence="3" id="KW-1133">Transmembrane helix</keyword>
<keyword evidence="6" id="KW-0808">Transferase</keyword>
<dbReference type="Gene3D" id="3.40.50.2300">
    <property type="match status" value="1"/>
</dbReference>
<dbReference type="Pfam" id="PF02518">
    <property type="entry name" value="HATPase_c"/>
    <property type="match status" value="1"/>
</dbReference>
<dbReference type="SUPFAM" id="SSF47384">
    <property type="entry name" value="Homodimeric domain of signal transducing histidine kinase"/>
    <property type="match status" value="1"/>
</dbReference>
<dbReference type="InterPro" id="IPR036097">
    <property type="entry name" value="HisK_dim/P_sf"/>
</dbReference>
<feature type="transmembrane region" description="Helical" evidence="3">
    <location>
        <begin position="76"/>
        <end position="95"/>
    </location>
</feature>
<evidence type="ECO:0000259" key="5">
    <source>
        <dbReference type="PROSITE" id="PS50110"/>
    </source>
</evidence>
<evidence type="ECO:0000256" key="2">
    <source>
        <dbReference type="PROSITE-ProRule" id="PRU00169"/>
    </source>
</evidence>
<accession>A0A078B6K5</accession>
<dbReference type="Pfam" id="PF00072">
    <property type="entry name" value="Response_reg"/>
    <property type="match status" value="1"/>
</dbReference>
<dbReference type="InterPro" id="IPR036890">
    <property type="entry name" value="HATPase_C_sf"/>
</dbReference>
<dbReference type="Proteomes" id="UP000039865">
    <property type="component" value="Unassembled WGS sequence"/>
</dbReference>
<feature type="domain" description="Histidine kinase" evidence="4">
    <location>
        <begin position="392"/>
        <end position="620"/>
    </location>
</feature>
<evidence type="ECO:0000256" key="3">
    <source>
        <dbReference type="SAM" id="Phobius"/>
    </source>
</evidence>
<dbReference type="CDD" id="cd00082">
    <property type="entry name" value="HisKA"/>
    <property type="match status" value="1"/>
</dbReference>
<keyword evidence="6" id="KW-0418">Kinase</keyword>
<dbReference type="InterPro" id="IPR003661">
    <property type="entry name" value="HisK_dim/P_dom"/>
</dbReference>
<dbReference type="SMART" id="SM00448">
    <property type="entry name" value="REC"/>
    <property type="match status" value="1"/>
</dbReference>
<evidence type="ECO:0000313" key="6">
    <source>
        <dbReference type="EMBL" id="CDW89193.1"/>
    </source>
</evidence>
<dbReference type="Gene3D" id="3.30.565.10">
    <property type="entry name" value="Histidine kinase-like ATPase, C-terminal domain"/>
    <property type="match status" value="1"/>
</dbReference>
<dbReference type="PRINTS" id="PR00344">
    <property type="entry name" value="BCTRLSENSOR"/>
</dbReference>
<dbReference type="InParanoid" id="A0A078B6K5"/>
<feature type="transmembrane region" description="Helical" evidence="3">
    <location>
        <begin position="52"/>
        <end position="69"/>
    </location>
</feature>
<dbReference type="Pfam" id="PF00512">
    <property type="entry name" value="HisKA"/>
    <property type="match status" value="1"/>
</dbReference>
<keyword evidence="1 2" id="KW-0597">Phosphoprotein</keyword>
<dbReference type="InterPro" id="IPR004358">
    <property type="entry name" value="Sig_transdc_His_kin-like_C"/>
</dbReference>
<feature type="transmembrane region" description="Helical" evidence="3">
    <location>
        <begin position="101"/>
        <end position="123"/>
    </location>
</feature>
<dbReference type="PANTHER" id="PTHR43719:SF28">
    <property type="entry name" value="PEROXIDE STRESS-ACTIVATED HISTIDINE KINASE MAK1-RELATED"/>
    <property type="match status" value="1"/>
</dbReference>
<dbReference type="InterPro" id="IPR003594">
    <property type="entry name" value="HATPase_dom"/>
</dbReference>
<reference evidence="6 7" key="1">
    <citation type="submission" date="2014-06" db="EMBL/GenBank/DDBJ databases">
        <authorList>
            <person name="Swart Estienne"/>
        </authorList>
    </citation>
    <scope>NUCLEOTIDE SEQUENCE [LARGE SCALE GENOMIC DNA]</scope>
    <source>
        <strain evidence="6 7">130c</strain>
    </source>
</reference>
<dbReference type="AlphaFoldDB" id="A0A078B6K5"/>
<gene>
    <name evidence="6" type="primary">Contig6567.g7027</name>
    <name evidence="6" type="ORF">STYLEM_18324</name>
</gene>
<dbReference type="SMART" id="SM00388">
    <property type="entry name" value="HisKA"/>
    <property type="match status" value="1"/>
</dbReference>
<feature type="transmembrane region" description="Helical" evidence="3">
    <location>
        <begin position="135"/>
        <end position="154"/>
    </location>
</feature>
<dbReference type="InterPro" id="IPR001789">
    <property type="entry name" value="Sig_transdc_resp-reg_receiver"/>
</dbReference>
<dbReference type="Gene3D" id="1.10.287.130">
    <property type="match status" value="1"/>
</dbReference>
<dbReference type="OrthoDB" id="312675at2759"/>
<dbReference type="GO" id="GO:0000155">
    <property type="term" value="F:phosphorelay sensor kinase activity"/>
    <property type="evidence" value="ECO:0007669"/>
    <property type="project" value="InterPro"/>
</dbReference>
<evidence type="ECO:0000313" key="7">
    <source>
        <dbReference type="Proteomes" id="UP000039865"/>
    </source>
</evidence>
<keyword evidence="3" id="KW-0472">Membrane</keyword>
<dbReference type="SUPFAM" id="SSF55874">
    <property type="entry name" value="ATPase domain of HSP90 chaperone/DNA topoisomerase II/histidine kinase"/>
    <property type="match status" value="1"/>
</dbReference>
<dbReference type="PROSITE" id="PS50110">
    <property type="entry name" value="RESPONSE_REGULATORY"/>
    <property type="match status" value="1"/>
</dbReference>
<protein>
    <submittedName>
        <fullName evidence="6">Multi-sensor hybrid histidine kinase</fullName>
    </submittedName>
</protein>
<name>A0A078B6K5_STYLE</name>
<feature type="modified residue" description="4-aspartylphosphate" evidence="2">
    <location>
        <position position="861"/>
    </location>
</feature>
<feature type="domain" description="Response regulatory" evidence="5">
    <location>
        <begin position="789"/>
        <end position="934"/>
    </location>
</feature>
<dbReference type="PROSITE" id="PS50109">
    <property type="entry name" value="HIS_KIN"/>
    <property type="match status" value="1"/>
</dbReference>
<proteinExistence type="predicted"/>